<reference evidence="1" key="1">
    <citation type="journal article" date="2021" name="Proc. Natl. Acad. Sci. U.S.A.">
        <title>A Catalog of Tens of Thousands of Viruses from Human Metagenomes Reveals Hidden Associations with Chronic Diseases.</title>
        <authorList>
            <person name="Tisza M.J."/>
            <person name="Buck C.B."/>
        </authorList>
    </citation>
    <scope>NUCLEOTIDE SEQUENCE</scope>
    <source>
        <strain evidence="1">Ctn7K25</strain>
    </source>
</reference>
<name>A0A8S5QCM7_9CAUD</name>
<dbReference type="EMBL" id="BK015629">
    <property type="protein sequence ID" value="DAE16706.1"/>
    <property type="molecule type" value="Genomic_DNA"/>
</dbReference>
<accession>A0A8S5QCM7</accession>
<evidence type="ECO:0000313" key="1">
    <source>
        <dbReference type="EMBL" id="DAE16706.1"/>
    </source>
</evidence>
<sequence>MPYRIITTWAWLIVAFLRSVPYPYIITMRAGQVWLIAKQSFDLITN</sequence>
<protein>
    <submittedName>
        <fullName evidence="1">Uncharacterized protein</fullName>
    </submittedName>
</protein>
<proteinExistence type="predicted"/>
<organism evidence="1">
    <name type="scientific">Podoviridae sp. ctn7K25</name>
    <dbReference type="NCBI Taxonomy" id="2825273"/>
    <lineage>
        <taxon>Viruses</taxon>
        <taxon>Duplodnaviria</taxon>
        <taxon>Heunggongvirae</taxon>
        <taxon>Uroviricota</taxon>
        <taxon>Caudoviricetes</taxon>
    </lineage>
</organism>